<dbReference type="OrthoDB" id="5804959at2759"/>
<keyword evidence="2 3" id="KW-1015">Disulfide bond</keyword>
<feature type="domain" description="Sushi" evidence="5">
    <location>
        <begin position="426"/>
        <end position="487"/>
    </location>
</feature>
<dbReference type="InterPro" id="IPR000859">
    <property type="entry name" value="CUB_dom"/>
</dbReference>
<dbReference type="FunFam" id="2.60.120.290:FF:000001">
    <property type="entry name" value="CUB and sushi domain-containing protein 3 isoform X1"/>
    <property type="match status" value="2"/>
</dbReference>
<dbReference type="SMART" id="SM00032">
    <property type="entry name" value="CCP"/>
    <property type="match status" value="3"/>
</dbReference>
<dbReference type="Gene3D" id="2.10.70.10">
    <property type="entry name" value="Complement Module, domain 1"/>
    <property type="match status" value="3"/>
</dbReference>
<dbReference type="Gene3D" id="2.60.120.290">
    <property type="entry name" value="Spermadhesin, CUB domain"/>
    <property type="match status" value="4"/>
</dbReference>
<dbReference type="FunFam" id="2.10.70.10:FF:000002">
    <property type="entry name" value="CUB and Sushi multiple domains 3"/>
    <property type="match status" value="2"/>
</dbReference>
<dbReference type="CDD" id="cd00041">
    <property type="entry name" value="CUB"/>
    <property type="match status" value="4"/>
</dbReference>
<dbReference type="EMBL" id="JAINUF010000024">
    <property type="protein sequence ID" value="KAJ8333318.1"/>
    <property type="molecule type" value="Genomic_DNA"/>
</dbReference>
<feature type="domain" description="CUB" evidence="4">
    <location>
        <begin position="454"/>
        <end position="576"/>
    </location>
</feature>
<keyword evidence="1" id="KW-0645">Protease</keyword>
<gene>
    <name evidence="6" type="ORF">SKAU_G00422140</name>
</gene>
<dbReference type="InterPro" id="IPR035976">
    <property type="entry name" value="Sushi/SCR/CCP_sf"/>
</dbReference>
<accession>A0A9Q1E6T8</accession>
<dbReference type="Proteomes" id="UP001152622">
    <property type="component" value="Chromosome 24"/>
</dbReference>
<comment type="caution">
    <text evidence="3">Lacks conserved residue(s) required for the propagation of feature annotation.</text>
</comment>
<evidence type="ECO:0000313" key="6">
    <source>
        <dbReference type="EMBL" id="KAJ8333318.1"/>
    </source>
</evidence>
<dbReference type="Pfam" id="PF00431">
    <property type="entry name" value="CUB"/>
    <property type="match status" value="3"/>
</dbReference>
<evidence type="ECO:0000256" key="1">
    <source>
        <dbReference type="ARBA" id="ARBA00022825"/>
    </source>
</evidence>
<dbReference type="SUPFAM" id="SSF49854">
    <property type="entry name" value="Spermadhesin, CUB domain"/>
    <property type="match status" value="4"/>
</dbReference>
<dbReference type="PROSITE" id="PS01180">
    <property type="entry name" value="CUB"/>
    <property type="match status" value="3"/>
</dbReference>
<keyword evidence="3" id="KW-0768">Sushi</keyword>
<dbReference type="GO" id="GO:0004252">
    <property type="term" value="F:serine-type endopeptidase activity"/>
    <property type="evidence" value="ECO:0007669"/>
    <property type="project" value="TreeGrafter"/>
</dbReference>
<evidence type="ECO:0000256" key="3">
    <source>
        <dbReference type="PROSITE-ProRule" id="PRU00302"/>
    </source>
</evidence>
<dbReference type="SMART" id="SM00042">
    <property type="entry name" value="CUB"/>
    <property type="match status" value="3"/>
</dbReference>
<dbReference type="PANTHER" id="PTHR24255">
    <property type="entry name" value="COMPLEMENT COMPONENT 1, S SUBCOMPONENT-RELATED"/>
    <property type="match status" value="1"/>
</dbReference>
<reference evidence="6" key="1">
    <citation type="journal article" date="2023" name="Science">
        <title>Genome structures resolve the early diversification of teleost fishes.</title>
        <authorList>
            <person name="Parey E."/>
            <person name="Louis A."/>
            <person name="Montfort J."/>
            <person name="Bouchez O."/>
            <person name="Roques C."/>
            <person name="Iampietro C."/>
            <person name="Lluch J."/>
            <person name="Castinel A."/>
            <person name="Donnadieu C."/>
            <person name="Desvignes T."/>
            <person name="Floi Bucao C."/>
            <person name="Jouanno E."/>
            <person name="Wen M."/>
            <person name="Mejri S."/>
            <person name="Dirks R."/>
            <person name="Jansen H."/>
            <person name="Henkel C."/>
            <person name="Chen W.J."/>
            <person name="Zahm M."/>
            <person name="Cabau C."/>
            <person name="Klopp C."/>
            <person name="Thompson A.W."/>
            <person name="Robinson-Rechavi M."/>
            <person name="Braasch I."/>
            <person name="Lecointre G."/>
            <person name="Bobe J."/>
            <person name="Postlethwait J.H."/>
            <person name="Berthelot C."/>
            <person name="Roest Crollius H."/>
            <person name="Guiguen Y."/>
        </authorList>
    </citation>
    <scope>NUCLEOTIDE SEQUENCE</scope>
    <source>
        <strain evidence="6">WJC10195</strain>
    </source>
</reference>
<dbReference type="SUPFAM" id="SSF57535">
    <property type="entry name" value="Complement control module/SCR domain"/>
    <property type="match status" value="3"/>
</dbReference>
<feature type="domain" description="CUB" evidence="4">
    <location>
        <begin position="315"/>
        <end position="423"/>
    </location>
</feature>
<dbReference type="AlphaFoldDB" id="A0A9Q1E6T8"/>
<keyword evidence="7" id="KW-1185">Reference proteome</keyword>
<proteinExistence type="predicted"/>
<feature type="disulfide bond" evidence="3">
    <location>
        <begin position="284"/>
        <end position="311"/>
    </location>
</feature>
<sequence>MYRKFSGSSLPPPIISSRNWLRLHFTSDGNNRMPGFRAQYQVKMMNELRSRGVKMLPSKDNHQKISVLSQMSVAQGHNLCPDPGIPERGKRKGDDFRRGAAVHFSCDEGYELQGSKSITCLRVTDSYTAWSEDRPFCRAPMCGGQLQGPRGILTSPNFPVQYDNNANCSWIITATDPFKVIKLTFEEFELERGYDTLTVGDGPTAGDQKSIFHVLSGTSTPDLVVSTGHQMWLNFKTDDTSGSLGFKVSYEEIDQGSCGDPGIPAYGKREGSNFQHGDKLYFECLPAFELVGKRNISCQKNNQWSAKKPSCVFSCFFNFTTPSGVLLSPNYPQDYGNSMHCVWLVIAQPESRVNLAFNDLSIEKQFDYLSVKDGGKAESPVLGTFSGDAVPAAITTSGHVARLEFMTDHTNTGRGFNISFTTFRHNECPDPGVPVNARRSGESLQLGSWVWFQCEEGFVKTQGSLNMSCVLKEGNVVWDGAVPRCEAPCGGYLKGSRGRHHRGTPIKIIFDKFRTEVNYDVLEIRDGQFPSSPLIGSYQGTQVPQFLISSSNVLFLLFSTDKSHSDTGFRIRFQSMSAANQLPPSASVATMSLE</sequence>
<evidence type="ECO:0000313" key="7">
    <source>
        <dbReference type="Proteomes" id="UP001152622"/>
    </source>
</evidence>
<protein>
    <submittedName>
        <fullName evidence="6">Uncharacterized protein</fullName>
    </submittedName>
</protein>
<dbReference type="GO" id="GO:0005615">
    <property type="term" value="C:extracellular space"/>
    <property type="evidence" value="ECO:0007669"/>
    <property type="project" value="TreeGrafter"/>
</dbReference>
<feature type="domain" description="CUB" evidence="4">
    <location>
        <begin position="142"/>
        <end position="253"/>
    </location>
</feature>
<organism evidence="6 7">
    <name type="scientific">Synaphobranchus kaupii</name>
    <name type="common">Kaup's arrowtooth eel</name>
    <dbReference type="NCBI Taxonomy" id="118154"/>
    <lineage>
        <taxon>Eukaryota</taxon>
        <taxon>Metazoa</taxon>
        <taxon>Chordata</taxon>
        <taxon>Craniata</taxon>
        <taxon>Vertebrata</taxon>
        <taxon>Euteleostomi</taxon>
        <taxon>Actinopterygii</taxon>
        <taxon>Neopterygii</taxon>
        <taxon>Teleostei</taxon>
        <taxon>Anguilliformes</taxon>
        <taxon>Synaphobranchidae</taxon>
        <taxon>Synaphobranchus</taxon>
    </lineage>
</organism>
<dbReference type="Pfam" id="PF00084">
    <property type="entry name" value="Sushi"/>
    <property type="match status" value="3"/>
</dbReference>
<dbReference type="PROSITE" id="PS50923">
    <property type="entry name" value="SUSHI"/>
    <property type="match status" value="3"/>
</dbReference>
<comment type="caution">
    <text evidence="6">The sequence shown here is derived from an EMBL/GenBank/DDBJ whole genome shotgun (WGS) entry which is preliminary data.</text>
</comment>
<feature type="domain" description="Sushi" evidence="5">
    <location>
        <begin position="256"/>
        <end position="313"/>
    </location>
</feature>
<evidence type="ECO:0000259" key="4">
    <source>
        <dbReference type="PROSITE" id="PS01180"/>
    </source>
</evidence>
<name>A0A9Q1E6T8_SYNKA</name>
<feature type="domain" description="Sushi" evidence="5">
    <location>
        <begin position="78"/>
        <end position="139"/>
    </location>
</feature>
<dbReference type="InterPro" id="IPR035914">
    <property type="entry name" value="Sperma_CUB_dom_sf"/>
</dbReference>
<evidence type="ECO:0000259" key="5">
    <source>
        <dbReference type="PROSITE" id="PS50923"/>
    </source>
</evidence>
<dbReference type="InterPro" id="IPR000436">
    <property type="entry name" value="Sushi_SCR_CCP_dom"/>
</dbReference>
<evidence type="ECO:0000256" key="2">
    <source>
        <dbReference type="ARBA" id="ARBA00023157"/>
    </source>
</evidence>
<dbReference type="CDD" id="cd00033">
    <property type="entry name" value="CCP"/>
    <property type="match status" value="3"/>
</dbReference>
<keyword evidence="1" id="KW-0720">Serine protease</keyword>
<dbReference type="PANTHER" id="PTHR24255:SF31">
    <property type="entry name" value="CUBILIN-LIKE PROTEIN"/>
    <property type="match status" value="1"/>
</dbReference>
<keyword evidence="1" id="KW-0378">Hydrolase</keyword>